<evidence type="ECO:0000313" key="5">
    <source>
        <dbReference type="EMBL" id="MDN4472292.1"/>
    </source>
</evidence>
<feature type="chain" id="PRO_5045802553" description="LppM domain-containing protein" evidence="3">
    <location>
        <begin position="24"/>
        <end position="297"/>
    </location>
</feature>
<organism evidence="5 6">
    <name type="scientific">Demequina zhanjiangensis</name>
    <dbReference type="NCBI Taxonomy" id="3051659"/>
    <lineage>
        <taxon>Bacteria</taxon>
        <taxon>Bacillati</taxon>
        <taxon>Actinomycetota</taxon>
        <taxon>Actinomycetes</taxon>
        <taxon>Micrococcales</taxon>
        <taxon>Demequinaceae</taxon>
        <taxon>Demequina</taxon>
    </lineage>
</organism>
<protein>
    <recommendedName>
        <fullName evidence="4">LppM domain-containing protein</fullName>
    </recommendedName>
</protein>
<feature type="compositionally biased region" description="Acidic residues" evidence="1">
    <location>
        <begin position="282"/>
        <end position="291"/>
    </location>
</feature>
<evidence type="ECO:0000256" key="3">
    <source>
        <dbReference type="SAM" id="SignalP"/>
    </source>
</evidence>
<evidence type="ECO:0000313" key="6">
    <source>
        <dbReference type="Proteomes" id="UP001172738"/>
    </source>
</evidence>
<proteinExistence type="predicted"/>
<dbReference type="InterPro" id="IPR053807">
    <property type="entry name" value="LppM"/>
</dbReference>
<feature type="signal peptide" evidence="3">
    <location>
        <begin position="1"/>
        <end position="23"/>
    </location>
</feature>
<reference evidence="5" key="1">
    <citation type="submission" date="2023-06" db="EMBL/GenBank/DDBJ databases">
        <title>SYSU T00b26.</title>
        <authorList>
            <person name="Gao L."/>
            <person name="Fang B.-Z."/>
            <person name="Li W.-J."/>
        </authorList>
    </citation>
    <scope>NUCLEOTIDE SEQUENCE</scope>
    <source>
        <strain evidence="5">SYSU T00b26</strain>
    </source>
</reference>
<dbReference type="RefSeq" id="WP_301126729.1">
    <property type="nucleotide sequence ID" value="NZ_JAUHPV010000002.1"/>
</dbReference>
<keyword evidence="6" id="KW-1185">Reference proteome</keyword>
<sequence length="297" mass="31012">MNAHLTRTAKAIVVALVTTVALAGCLKVDFDLQLQPDDTVDGSITYAVAEGTGEAMSSEDEVYSDEDLLEMLFGDMDASEYANGALSDYREDEWIGKTISFEGEELAGFALDESSDGLTIVREGDEFVVSGPYDSGDELTEGTEGAEMTLSITFPGEVSSHNGTLSDDGRTVTWDLLNAPDSLDARGSATEGGGSFPWLIVVLVLVGIAVIGGVVGALLVTRRRSSSEPEGYAPPLPEPAAEGSLDTLFPSADAAPETAPARPQEEAPEPEAPAEPAAPQDTDGDADTSDTGDDKKD</sequence>
<comment type="caution">
    <text evidence="5">The sequence shown here is derived from an EMBL/GenBank/DDBJ whole genome shotgun (WGS) entry which is preliminary data.</text>
</comment>
<dbReference type="EMBL" id="JAUHPV010000002">
    <property type="protein sequence ID" value="MDN4472292.1"/>
    <property type="molecule type" value="Genomic_DNA"/>
</dbReference>
<feature type="domain" description="LppM" evidence="4">
    <location>
        <begin position="27"/>
        <end position="186"/>
    </location>
</feature>
<evidence type="ECO:0000259" key="4">
    <source>
        <dbReference type="Pfam" id="PF21946"/>
    </source>
</evidence>
<evidence type="ECO:0000256" key="1">
    <source>
        <dbReference type="SAM" id="MobiDB-lite"/>
    </source>
</evidence>
<accession>A0ABT8FZK7</accession>
<feature type="transmembrane region" description="Helical" evidence="2">
    <location>
        <begin position="196"/>
        <end position="220"/>
    </location>
</feature>
<name>A0ABT8FZK7_9MICO</name>
<keyword evidence="2" id="KW-0472">Membrane</keyword>
<dbReference type="Pfam" id="PF21946">
    <property type="entry name" value="LppM"/>
    <property type="match status" value="1"/>
</dbReference>
<feature type="region of interest" description="Disordered" evidence="1">
    <location>
        <begin position="225"/>
        <end position="297"/>
    </location>
</feature>
<gene>
    <name evidence="5" type="ORF">QQX04_04725</name>
</gene>
<dbReference type="Proteomes" id="UP001172738">
    <property type="component" value="Unassembled WGS sequence"/>
</dbReference>
<keyword evidence="2" id="KW-0812">Transmembrane</keyword>
<keyword evidence="3" id="KW-0732">Signal</keyword>
<dbReference type="PROSITE" id="PS51257">
    <property type="entry name" value="PROKAR_LIPOPROTEIN"/>
    <property type="match status" value="1"/>
</dbReference>
<evidence type="ECO:0000256" key="2">
    <source>
        <dbReference type="SAM" id="Phobius"/>
    </source>
</evidence>
<keyword evidence="2" id="KW-1133">Transmembrane helix</keyword>